<dbReference type="Proteomes" id="UP000630097">
    <property type="component" value="Unassembled WGS sequence"/>
</dbReference>
<protein>
    <recommendedName>
        <fullName evidence="3">Cell wall-active antibiotics response LiaF-like C-terminal domain-containing protein</fullName>
    </recommendedName>
</protein>
<accession>A0A8J3PXG6</accession>
<evidence type="ECO:0000313" key="1">
    <source>
        <dbReference type="EMBL" id="GIG82937.1"/>
    </source>
</evidence>
<sequence>MRHLPLDQEVRSVEGMTNRNSSKRINWQISLLGGHKQRGGGTAADTIVVTPIGGADVDLTDADLAPETTLTKVSLIGGVKLRVPLDADVEIEGFNLFGGRRVQPGTPSPSAPVVRVRAYGIFGGVKVSRA</sequence>
<reference evidence="1 2" key="1">
    <citation type="submission" date="2021-01" db="EMBL/GenBank/DDBJ databases">
        <title>Whole genome shotgun sequence of Planotetraspora kaengkrachanensis NBRC 104272.</title>
        <authorList>
            <person name="Komaki H."/>
            <person name="Tamura T."/>
        </authorList>
    </citation>
    <scope>NUCLEOTIDE SEQUENCE [LARGE SCALE GENOMIC DNA]</scope>
    <source>
        <strain evidence="1 2">NBRC 104272</strain>
    </source>
</reference>
<dbReference type="AlphaFoldDB" id="A0A8J3PXG6"/>
<keyword evidence="2" id="KW-1185">Reference proteome</keyword>
<comment type="caution">
    <text evidence="1">The sequence shown here is derived from an EMBL/GenBank/DDBJ whole genome shotgun (WGS) entry which is preliminary data.</text>
</comment>
<evidence type="ECO:0000313" key="2">
    <source>
        <dbReference type="Proteomes" id="UP000630097"/>
    </source>
</evidence>
<proteinExistence type="predicted"/>
<dbReference type="EMBL" id="BONV01000035">
    <property type="protein sequence ID" value="GIG82937.1"/>
    <property type="molecule type" value="Genomic_DNA"/>
</dbReference>
<gene>
    <name evidence="1" type="ORF">Pka01_60640</name>
</gene>
<name>A0A8J3PXG6_9ACTN</name>
<evidence type="ECO:0008006" key="3">
    <source>
        <dbReference type="Google" id="ProtNLM"/>
    </source>
</evidence>
<organism evidence="1 2">
    <name type="scientific">Planotetraspora kaengkrachanensis</name>
    <dbReference type="NCBI Taxonomy" id="575193"/>
    <lineage>
        <taxon>Bacteria</taxon>
        <taxon>Bacillati</taxon>
        <taxon>Actinomycetota</taxon>
        <taxon>Actinomycetes</taxon>
        <taxon>Streptosporangiales</taxon>
        <taxon>Streptosporangiaceae</taxon>
        <taxon>Planotetraspora</taxon>
    </lineage>
</organism>